<dbReference type="STRING" id="1237149.C900_01247"/>
<evidence type="ECO:0000256" key="3">
    <source>
        <dbReference type="ARBA" id="ARBA00023163"/>
    </source>
</evidence>
<evidence type="ECO:0000256" key="2">
    <source>
        <dbReference type="ARBA" id="ARBA00023125"/>
    </source>
</evidence>
<evidence type="ECO:0000259" key="5">
    <source>
        <dbReference type="PROSITE" id="PS01124"/>
    </source>
</evidence>
<comment type="caution">
    <text evidence="6">The sequence shown here is derived from an EMBL/GenBank/DDBJ whole genome shotgun (WGS) entry which is preliminary data.</text>
</comment>
<keyword evidence="2" id="KW-0238">DNA-binding</keyword>
<dbReference type="Gene3D" id="2.60.40.10">
    <property type="entry name" value="Immunoglobulins"/>
    <property type="match status" value="1"/>
</dbReference>
<dbReference type="eggNOG" id="COG2207">
    <property type="taxonomic scope" value="Bacteria"/>
</dbReference>
<dbReference type="InterPro" id="IPR009057">
    <property type="entry name" value="Homeodomain-like_sf"/>
</dbReference>
<dbReference type="Pfam" id="PF12833">
    <property type="entry name" value="HTH_18"/>
    <property type="match status" value="1"/>
</dbReference>
<dbReference type="InterPro" id="IPR018060">
    <property type="entry name" value="HTH_AraC"/>
</dbReference>
<feature type="transmembrane region" description="Helical" evidence="4">
    <location>
        <begin position="359"/>
        <end position="379"/>
    </location>
</feature>
<dbReference type="GO" id="GO:0003700">
    <property type="term" value="F:DNA-binding transcription factor activity"/>
    <property type="evidence" value="ECO:0007669"/>
    <property type="project" value="InterPro"/>
</dbReference>
<organism evidence="6 7">
    <name type="scientific">Fulvivirga imtechensis AK7</name>
    <dbReference type="NCBI Taxonomy" id="1237149"/>
    <lineage>
        <taxon>Bacteria</taxon>
        <taxon>Pseudomonadati</taxon>
        <taxon>Bacteroidota</taxon>
        <taxon>Cytophagia</taxon>
        <taxon>Cytophagales</taxon>
        <taxon>Fulvivirgaceae</taxon>
        <taxon>Fulvivirga</taxon>
    </lineage>
</organism>
<evidence type="ECO:0000313" key="6">
    <source>
        <dbReference type="EMBL" id="ELR72573.1"/>
    </source>
</evidence>
<name>L8JWJ6_9BACT</name>
<protein>
    <recommendedName>
        <fullName evidence="5">HTH araC/xylS-type domain-containing protein</fullName>
    </recommendedName>
</protein>
<accession>L8JWJ6</accession>
<keyword evidence="3" id="KW-0804">Transcription</keyword>
<dbReference type="GO" id="GO:2001070">
    <property type="term" value="F:starch binding"/>
    <property type="evidence" value="ECO:0007669"/>
    <property type="project" value="InterPro"/>
</dbReference>
<evidence type="ECO:0000256" key="1">
    <source>
        <dbReference type="ARBA" id="ARBA00023015"/>
    </source>
</evidence>
<dbReference type="EMBL" id="AMZN01000016">
    <property type="protein sequence ID" value="ELR72573.1"/>
    <property type="molecule type" value="Genomic_DNA"/>
</dbReference>
<dbReference type="GO" id="GO:0043565">
    <property type="term" value="F:sequence-specific DNA binding"/>
    <property type="evidence" value="ECO:0007669"/>
    <property type="project" value="InterPro"/>
</dbReference>
<feature type="transmembrane region" description="Helical" evidence="4">
    <location>
        <begin position="326"/>
        <end position="347"/>
    </location>
</feature>
<dbReference type="SMART" id="SM00342">
    <property type="entry name" value="HTH_ARAC"/>
    <property type="match status" value="1"/>
</dbReference>
<gene>
    <name evidence="6" type="ORF">C900_01247</name>
</gene>
<evidence type="ECO:0000313" key="7">
    <source>
        <dbReference type="Proteomes" id="UP000011135"/>
    </source>
</evidence>
<dbReference type="SMART" id="SM01065">
    <property type="entry name" value="CBM_2"/>
    <property type="match status" value="2"/>
</dbReference>
<keyword evidence="4" id="KW-0472">Membrane</keyword>
<feature type="transmembrane region" description="Helical" evidence="4">
    <location>
        <begin position="385"/>
        <end position="408"/>
    </location>
</feature>
<dbReference type="AlphaFoldDB" id="L8JWJ6"/>
<evidence type="ECO:0000256" key="4">
    <source>
        <dbReference type="SAM" id="Phobius"/>
    </source>
</evidence>
<dbReference type="InterPro" id="IPR014756">
    <property type="entry name" value="Ig_E-set"/>
</dbReference>
<feature type="transmembrane region" description="Helical" evidence="4">
    <location>
        <begin position="503"/>
        <end position="521"/>
    </location>
</feature>
<feature type="transmembrane region" description="Helical" evidence="4">
    <location>
        <begin position="420"/>
        <end position="440"/>
    </location>
</feature>
<feature type="transmembrane region" description="Helical" evidence="4">
    <location>
        <begin position="460"/>
        <end position="483"/>
    </location>
</feature>
<feature type="domain" description="HTH araC/xylS-type" evidence="5">
    <location>
        <begin position="585"/>
        <end position="693"/>
    </location>
</feature>
<dbReference type="SUPFAM" id="SSF46689">
    <property type="entry name" value="Homeodomain-like"/>
    <property type="match status" value="1"/>
</dbReference>
<sequence length="698" mass="80191">MVLMTGIGYAQSVHIFITSLPDQTPAGAALFLASNCNEWDASNTNYRLRKLPDGRYYINLEKKANDTLFFKFTRGSWSAVEGDGLGKRRNNRFHAFVGKNDTLQLKIDSWEDIKPEGVFRLVVVDATGTTPNGADIFFTGNINNWEPGNSHFKLKPLLKNTYAIDIPVYGDTIRYKYTRGSWSGVEGDRKGGIRNERTIVPDSYSEAYDTISTWEDIAYPRHYHLWVDELPGNTPKAADIYVTGNFNNWDPGDTNHIMTKTDSGFFINISYPGDTLNYKYTRGDWQTVEGRTNGLAIPNRAILFDHQKEVVKDKIYSWEDLKAGGFQLYTLTLIIPVVMGLLLIFALHGVRSLQPSTPILQVLIGLVCLALLFRLVLYYRDIFNWYPQLIVFSDFIYFLYAPIFLLYVRQVLSSEVRPGLISHVLFLTPIALMLIFYIQFFIVDYEDFIFNIVNNDFKYIFATSGAFGFGFNLFCWSLGVWLYRKAPVTNKAPFVRLAYVKTLLIYQGLILVFWFMVYVIGGVAELMALELAAVVNICVDISWFLFAGNIYLYTFLLIRDPEIFKTNEEVTTVKHNLTATQPELENLIRQVEQLMEKEKPYLNEGLSLQELADLLEINIHQLSRVINEGFDMNFFDYINTYRIEEFIAKVSDPVNDHKTYLSLAYEAGFNSKSTFNRAFKKVKNQSPREFFKSRKAVA</sequence>
<dbReference type="InterPro" id="IPR002044">
    <property type="entry name" value="CBM20"/>
</dbReference>
<keyword evidence="4" id="KW-0812">Transmembrane</keyword>
<dbReference type="Proteomes" id="UP000011135">
    <property type="component" value="Unassembled WGS sequence"/>
</dbReference>
<reference evidence="6 7" key="1">
    <citation type="submission" date="2012-12" db="EMBL/GenBank/DDBJ databases">
        <title>Genome assembly of Fulvivirga imtechensis AK7.</title>
        <authorList>
            <person name="Nupur N."/>
            <person name="Khatri I."/>
            <person name="Kumar R."/>
            <person name="Subramanian S."/>
            <person name="Pinnaka A."/>
        </authorList>
    </citation>
    <scope>NUCLEOTIDE SEQUENCE [LARGE SCALE GENOMIC DNA]</scope>
    <source>
        <strain evidence="6 7">AK7</strain>
    </source>
</reference>
<keyword evidence="4" id="KW-1133">Transmembrane helix</keyword>
<dbReference type="SUPFAM" id="SSF81296">
    <property type="entry name" value="E set domains"/>
    <property type="match status" value="1"/>
</dbReference>
<dbReference type="PROSITE" id="PS01124">
    <property type="entry name" value="HTH_ARAC_FAMILY_2"/>
    <property type="match status" value="1"/>
</dbReference>
<dbReference type="PANTHER" id="PTHR43280">
    <property type="entry name" value="ARAC-FAMILY TRANSCRIPTIONAL REGULATOR"/>
    <property type="match status" value="1"/>
</dbReference>
<dbReference type="PATRIC" id="fig|1237149.3.peg.1389"/>
<proteinExistence type="predicted"/>
<keyword evidence="7" id="KW-1185">Reference proteome</keyword>
<dbReference type="Gene3D" id="1.10.10.60">
    <property type="entry name" value="Homeodomain-like"/>
    <property type="match status" value="2"/>
</dbReference>
<dbReference type="PANTHER" id="PTHR43280:SF29">
    <property type="entry name" value="ARAC-FAMILY TRANSCRIPTIONAL REGULATOR"/>
    <property type="match status" value="1"/>
</dbReference>
<feature type="transmembrane region" description="Helical" evidence="4">
    <location>
        <begin position="533"/>
        <end position="558"/>
    </location>
</feature>
<keyword evidence="1" id="KW-0805">Transcription regulation</keyword>
<dbReference type="InterPro" id="IPR013783">
    <property type="entry name" value="Ig-like_fold"/>
</dbReference>